<dbReference type="KEGG" id="pcw:110199399"/>
<evidence type="ECO:0000313" key="1">
    <source>
        <dbReference type="Proteomes" id="UP000515140"/>
    </source>
</evidence>
<organism evidence="1 2">
    <name type="scientific">Phascolarctos cinereus</name>
    <name type="common">Koala</name>
    <dbReference type="NCBI Taxonomy" id="38626"/>
    <lineage>
        <taxon>Eukaryota</taxon>
        <taxon>Metazoa</taxon>
        <taxon>Chordata</taxon>
        <taxon>Craniata</taxon>
        <taxon>Vertebrata</taxon>
        <taxon>Euteleostomi</taxon>
        <taxon>Mammalia</taxon>
        <taxon>Metatheria</taxon>
        <taxon>Diprotodontia</taxon>
        <taxon>Phascolarctidae</taxon>
        <taxon>Phascolarctos</taxon>
    </lineage>
</organism>
<keyword evidence="1" id="KW-1185">Reference proteome</keyword>
<evidence type="ECO:0000313" key="2">
    <source>
        <dbReference type="RefSeq" id="XP_020829882.1"/>
    </source>
</evidence>
<dbReference type="RefSeq" id="XP_020829882.1">
    <property type="nucleotide sequence ID" value="XM_020974223.1"/>
</dbReference>
<reference evidence="2" key="1">
    <citation type="submission" date="2025-08" db="UniProtKB">
        <authorList>
            <consortium name="RefSeq"/>
        </authorList>
    </citation>
    <scope>IDENTIFICATION</scope>
    <source>
        <tissue evidence="2">Spleen</tissue>
    </source>
</reference>
<dbReference type="AlphaFoldDB" id="A0A6P5J6D1"/>
<gene>
    <name evidence="2" type="primary">LOC110199399</name>
</gene>
<protein>
    <submittedName>
        <fullName evidence="2">Uncharacterized protein LOC110199399 isoform X1</fullName>
    </submittedName>
</protein>
<dbReference type="InParanoid" id="A0A6P5J6D1"/>
<dbReference type="Proteomes" id="UP000515140">
    <property type="component" value="Unplaced"/>
</dbReference>
<sequence length="248" mass="27741">MVPEFSSPQDSPNLTKLLLGEREPYGLEPHRRSSLLTQVTQGSPDLGLGCLTDSNRLGAKDTRDLASWVCVHKLYVTINQFSLRTVFASTVGALLVFISAFPEFLSSRTVYPTAVFKDYLSHDLLYFGAHSLSLTPLASQTHPSQAAWLCSSLRWNQGPRPWVGSLWFLVSPPLLRESVLWSSLPWPSTVSRHRQWNPGIPMETLEPRFQAAYAAIQSSREALRSQDTRDSSPRGILDLELGAVLYRN</sequence>
<accession>A0A6P5J6D1</accession>
<name>A0A6P5J6D1_PHACI</name>
<proteinExistence type="predicted"/>
<dbReference type="GeneID" id="110199399"/>